<dbReference type="GeneID" id="89950075"/>
<dbReference type="Proteomes" id="UP001304243">
    <property type="component" value="Unassembled WGS sequence"/>
</dbReference>
<gene>
    <name evidence="2" type="ORF">ATC70_006389</name>
</gene>
<dbReference type="PANTHER" id="PTHR24330:SF19">
    <property type="entry name" value="MEDIATOR OF RNA POLYMERASE II TRANSCRIPTION SUBUNIT 29"/>
    <property type="match status" value="1"/>
</dbReference>
<accession>A0AAN7HX71</accession>
<proteinExistence type="predicted"/>
<dbReference type="EMBL" id="JASEJX010000034">
    <property type="protein sequence ID" value="KAK4510217.1"/>
    <property type="molecule type" value="Genomic_DNA"/>
</dbReference>
<feature type="compositionally biased region" description="Low complexity" evidence="1">
    <location>
        <begin position="144"/>
        <end position="155"/>
    </location>
</feature>
<dbReference type="RefSeq" id="XP_064676883.1">
    <property type="nucleotide sequence ID" value="XM_064825665.1"/>
</dbReference>
<dbReference type="InterPro" id="IPR052145">
    <property type="entry name" value="Mediator/Homeobox_domain"/>
</dbReference>
<evidence type="ECO:0000256" key="1">
    <source>
        <dbReference type="SAM" id="MobiDB-lite"/>
    </source>
</evidence>
<evidence type="ECO:0000313" key="2">
    <source>
        <dbReference type="EMBL" id="KAK4510217.1"/>
    </source>
</evidence>
<feature type="region of interest" description="Disordered" evidence="1">
    <location>
        <begin position="429"/>
        <end position="452"/>
    </location>
</feature>
<comment type="caution">
    <text evidence="2">The sequence shown here is derived from an EMBL/GenBank/DDBJ whole genome shotgun (WGS) entry which is preliminary data.</text>
</comment>
<dbReference type="AlphaFoldDB" id="A0AAN7HX71"/>
<organism evidence="2 3">
    <name type="scientific">Mucor velutinosus</name>
    <dbReference type="NCBI Taxonomy" id="708070"/>
    <lineage>
        <taxon>Eukaryota</taxon>
        <taxon>Fungi</taxon>
        <taxon>Fungi incertae sedis</taxon>
        <taxon>Mucoromycota</taxon>
        <taxon>Mucoromycotina</taxon>
        <taxon>Mucoromycetes</taxon>
        <taxon>Mucorales</taxon>
        <taxon>Mucorineae</taxon>
        <taxon>Mucoraceae</taxon>
        <taxon>Mucor</taxon>
    </lineage>
</organism>
<dbReference type="InterPro" id="IPR027417">
    <property type="entry name" value="P-loop_NTPase"/>
</dbReference>
<dbReference type="SUPFAM" id="SSF52540">
    <property type="entry name" value="P-loop containing nucleoside triphosphate hydrolases"/>
    <property type="match status" value="1"/>
</dbReference>
<name>A0AAN7HX71_9FUNG</name>
<reference evidence="2 3" key="1">
    <citation type="submission" date="2022-11" db="EMBL/GenBank/DDBJ databases">
        <title>Mucor velutinosus strain NIH1002 WGS.</title>
        <authorList>
            <person name="Subramanian P."/>
            <person name="Mullikin J.C."/>
            <person name="Segre J.A."/>
            <person name="Zelazny A.M."/>
        </authorList>
    </citation>
    <scope>NUCLEOTIDE SEQUENCE [LARGE SCALE GENOMIC DNA]</scope>
    <source>
        <strain evidence="2 3">NIH1002</strain>
    </source>
</reference>
<sequence length="565" mass="64495">MMDNPSGNQQDSMSFKAAKMAYQLVESTERFLTTAGELDSQSINLVGNNINDHITRVIQQYENVCMIVNALQAISLCVGDPQNRTSLLTAATSASTSSSTALSRIYSQISSLQIDDNTARESLNQLALLVQQSKLVHVKLEVSSSSSNASSQPMQISPPPPPSSSSSTQNMDNERRELALKRKQFDEEKEEFERERKRLLLDKETANQRLKKQHLIEQQDQQRKQLVQQQQQQQQKQKEQQQHLQLQQQRYEQRLLELQNQKRERQKLEQEKKQKEQQDKKNLAKQKQHIHVLSTDQFLEQFEKTAETFAQSINMDIDNVWESMLIHALPKDKLPWANETIIGKKHPWRYAKQLYYIKYAEKLNNALSFPTDHPAETGSSSSIPAAPTAAFAATNAVTQATASTSSIDVVPTNGAPTITTTTTVNAPLSPLRKLLERPAPSTADPPKERDQRRIADYCQHLLSLEMKFYDTIEQYNKRYMRYCTIANVDLTGKNFIDRYIRSLDPKYRDIVRAALQLHKQPLNHIKDVMAVAEETVNAYIAASRTRSNAPYSQNCVHNRKVNQTV</sequence>
<keyword evidence="3" id="KW-1185">Reference proteome</keyword>
<feature type="compositionally biased region" description="Basic and acidic residues" evidence="1">
    <location>
        <begin position="263"/>
        <end position="282"/>
    </location>
</feature>
<feature type="region of interest" description="Disordered" evidence="1">
    <location>
        <begin position="263"/>
        <end position="288"/>
    </location>
</feature>
<protein>
    <submittedName>
        <fullName evidence="2">Uncharacterized protein</fullName>
    </submittedName>
</protein>
<dbReference type="PANTHER" id="PTHR24330">
    <property type="entry name" value="HOMEOBOX PROTEIN BARH-LIKE"/>
    <property type="match status" value="1"/>
</dbReference>
<feature type="region of interest" description="Disordered" evidence="1">
    <location>
        <begin position="144"/>
        <end position="174"/>
    </location>
</feature>
<evidence type="ECO:0000313" key="3">
    <source>
        <dbReference type="Proteomes" id="UP001304243"/>
    </source>
</evidence>